<dbReference type="Proteomes" id="UP000237423">
    <property type="component" value="Unassembled WGS sequence"/>
</dbReference>
<name>A0A2S5CG17_9GAMM</name>
<organism evidence="1 2">
    <name type="scientific">Methylovulum psychrotolerans</name>
    <dbReference type="NCBI Taxonomy" id="1704499"/>
    <lineage>
        <taxon>Bacteria</taxon>
        <taxon>Pseudomonadati</taxon>
        <taxon>Pseudomonadota</taxon>
        <taxon>Gammaproteobacteria</taxon>
        <taxon>Methylococcales</taxon>
        <taxon>Methylococcaceae</taxon>
        <taxon>Methylovulum</taxon>
    </lineage>
</organism>
<protein>
    <submittedName>
        <fullName evidence="1">Uncharacterized protein</fullName>
    </submittedName>
</protein>
<dbReference type="EMBL" id="PGFZ01000027">
    <property type="protein sequence ID" value="POZ49707.1"/>
    <property type="molecule type" value="Genomic_DNA"/>
</dbReference>
<accession>A0A2S5CG17</accession>
<sequence length="329" mass="37752">MATQALAQLSNLDNESLNQDSYQFLKTFANYPLLHAVPRKVYSDNIYHSSSDLLDKSQGPRDLINSLNRFSEVDVDRDFYYIPETWQWNYDELLETSRIADSEYYDPFSVYTKIREMRLEFQTKVGHRAQKLMEALRHQRKNDEKKFFENMVIVLSQQHYVTRMCDSCLGPAQKELKLISEEVRQYAKEEIAHDKLILNSIHILNKDAQVEKNYTPEVKLEIEVIKHAAQNCALSFSTLVSIMEGTVYPESDPVGNLLLDSSLPKSSHGVEAHFQINRDGNHTAIPEKFVAKLPPVTKKTVINAAKLSETTIELDSGLSIALYNELFGQ</sequence>
<reference evidence="1 2" key="1">
    <citation type="submission" date="2017-11" db="EMBL/GenBank/DDBJ databases">
        <title>Draft Genome Sequence of Methylobacter psychrotolerans Sph1T, an Obligate Methanotroph from Low-Temperature Environments.</title>
        <authorList>
            <person name="Oshkin I.Y."/>
            <person name="Miroshnikov K."/>
            <person name="Belova S.E."/>
            <person name="Korzhenkov A."/>
            <person name="Toshchakov S.V."/>
            <person name="Dedysh S.N."/>
        </authorList>
    </citation>
    <scope>NUCLEOTIDE SEQUENCE [LARGE SCALE GENOMIC DNA]</scope>
    <source>
        <strain evidence="1 2">Sph1</strain>
    </source>
</reference>
<proteinExistence type="predicted"/>
<gene>
    <name evidence="1" type="ORF">AADEFJLK_04507</name>
</gene>
<comment type="caution">
    <text evidence="1">The sequence shown here is derived from an EMBL/GenBank/DDBJ whole genome shotgun (WGS) entry which is preliminary data.</text>
</comment>
<dbReference type="AlphaFoldDB" id="A0A2S5CG17"/>
<evidence type="ECO:0000313" key="2">
    <source>
        <dbReference type="Proteomes" id="UP000237423"/>
    </source>
</evidence>
<evidence type="ECO:0000313" key="1">
    <source>
        <dbReference type="EMBL" id="POZ49707.1"/>
    </source>
</evidence>